<evidence type="ECO:0000256" key="11">
    <source>
        <dbReference type="RuleBase" id="RU004481"/>
    </source>
</evidence>
<dbReference type="PANTHER" id="PTHR43834:SF6">
    <property type="entry name" value="GTPASE DER"/>
    <property type="match status" value="1"/>
</dbReference>
<dbReference type="InterPro" id="IPR005225">
    <property type="entry name" value="Small_GTP-bd"/>
</dbReference>
<dbReference type="PIRSF" id="PIRSF006485">
    <property type="entry name" value="GTP-binding_EngA"/>
    <property type="match status" value="1"/>
</dbReference>
<name>A0A4R9BZU7_9FIRM</name>
<comment type="subunit">
    <text evidence="9">Associates with the 50S ribosomal subunit.</text>
</comment>
<keyword evidence="3 9" id="KW-0690">Ribosome biogenesis</keyword>
<dbReference type="FunFam" id="3.30.300.20:FF:000004">
    <property type="entry name" value="GTPase Der"/>
    <property type="match status" value="1"/>
</dbReference>
<dbReference type="OrthoDB" id="9805918at2"/>
<dbReference type="GO" id="GO:0043022">
    <property type="term" value="F:ribosome binding"/>
    <property type="evidence" value="ECO:0007669"/>
    <property type="project" value="TreeGrafter"/>
</dbReference>
<dbReference type="GeneID" id="97030869"/>
<feature type="binding site" evidence="9">
    <location>
        <begin position="230"/>
        <end position="234"/>
    </location>
    <ligand>
        <name>GTP</name>
        <dbReference type="ChEBI" id="CHEBI:37565"/>
        <label>2</label>
    </ligand>
</feature>
<dbReference type="SUPFAM" id="SSF52540">
    <property type="entry name" value="P-loop containing nucleoside triphosphate hydrolases"/>
    <property type="match status" value="2"/>
</dbReference>
<evidence type="ECO:0000256" key="2">
    <source>
        <dbReference type="ARBA" id="ARBA00020953"/>
    </source>
</evidence>
<dbReference type="GO" id="GO:0005525">
    <property type="term" value="F:GTP binding"/>
    <property type="evidence" value="ECO:0007669"/>
    <property type="project" value="UniProtKB-UniRule"/>
</dbReference>
<dbReference type="PROSITE" id="PS51712">
    <property type="entry name" value="G_ENGA"/>
    <property type="match status" value="2"/>
</dbReference>
<dbReference type="CDD" id="cd01895">
    <property type="entry name" value="EngA2"/>
    <property type="match status" value="1"/>
</dbReference>
<keyword evidence="6 9" id="KW-0342">GTP-binding</keyword>
<protein>
    <recommendedName>
        <fullName evidence="2 9">GTPase Der</fullName>
    </recommendedName>
    <alternativeName>
        <fullName evidence="7 9">GTP-binding protein EngA</fullName>
    </alternativeName>
</protein>
<dbReference type="FunFam" id="3.40.50.300:FF:000040">
    <property type="entry name" value="GTPase Der"/>
    <property type="match status" value="1"/>
</dbReference>
<organism evidence="13 14">
    <name type="scientific">Helcococcus ovis</name>
    <dbReference type="NCBI Taxonomy" id="72026"/>
    <lineage>
        <taxon>Bacteria</taxon>
        <taxon>Bacillati</taxon>
        <taxon>Bacillota</taxon>
        <taxon>Tissierellia</taxon>
        <taxon>Tissierellales</taxon>
        <taxon>Peptoniphilaceae</taxon>
        <taxon>Helcococcus</taxon>
    </lineage>
</organism>
<dbReference type="InterPro" id="IPR016484">
    <property type="entry name" value="GTPase_Der"/>
</dbReference>
<dbReference type="GO" id="GO:0042254">
    <property type="term" value="P:ribosome biogenesis"/>
    <property type="evidence" value="ECO:0007669"/>
    <property type="project" value="UniProtKB-KW"/>
</dbReference>
<accession>A0A4R9BZU7</accession>
<dbReference type="NCBIfam" id="TIGR03594">
    <property type="entry name" value="GTPase_EngA"/>
    <property type="match status" value="1"/>
</dbReference>
<evidence type="ECO:0000313" key="13">
    <source>
        <dbReference type="EMBL" id="TFF64684.1"/>
    </source>
</evidence>
<evidence type="ECO:0000256" key="5">
    <source>
        <dbReference type="ARBA" id="ARBA00022741"/>
    </source>
</evidence>
<dbReference type="InterPro" id="IPR006073">
    <property type="entry name" value="GTP-bd"/>
</dbReference>
<dbReference type="InterPro" id="IPR015946">
    <property type="entry name" value="KH_dom-like_a/b"/>
</dbReference>
<gene>
    <name evidence="9" type="primary">der</name>
    <name evidence="13" type="ORF">EQF91_07315</name>
</gene>
<dbReference type="AlphaFoldDB" id="A0A4R9BZU7"/>
<evidence type="ECO:0000256" key="7">
    <source>
        <dbReference type="ARBA" id="ARBA00032345"/>
    </source>
</evidence>
<feature type="binding site" evidence="9">
    <location>
        <begin position="10"/>
        <end position="17"/>
    </location>
    <ligand>
        <name>GTP</name>
        <dbReference type="ChEBI" id="CHEBI:37565"/>
        <label>1</label>
    </ligand>
</feature>
<dbReference type="PANTHER" id="PTHR43834">
    <property type="entry name" value="GTPASE DER"/>
    <property type="match status" value="1"/>
</dbReference>
<comment type="function">
    <text evidence="8 9 11">GTPase that plays an essential role in the late steps of ribosome biogenesis.</text>
</comment>
<feature type="binding site" evidence="9">
    <location>
        <begin position="120"/>
        <end position="123"/>
    </location>
    <ligand>
        <name>GTP</name>
        <dbReference type="ChEBI" id="CHEBI:37565"/>
        <label>1</label>
    </ligand>
</feature>
<evidence type="ECO:0000256" key="8">
    <source>
        <dbReference type="ARBA" id="ARBA00053470"/>
    </source>
</evidence>
<dbReference type="Gene3D" id="3.30.300.20">
    <property type="match status" value="1"/>
</dbReference>
<feature type="binding site" evidence="9">
    <location>
        <begin position="57"/>
        <end position="61"/>
    </location>
    <ligand>
        <name>GTP</name>
        <dbReference type="ChEBI" id="CHEBI:37565"/>
        <label>1</label>
    </ligand>
</feature>
<dbReference type="RefSeq" id="WP_134710637.1">
    <property type="nucleotide sequence ID" value="NZ_CP119081.1"/>
</dbReference>
<dbReference type="Pfam" id="PF14714">
    <property type="entry name" value="KH_dom-like"/>
    <property type="match status" value="1"/>
</dbReference>
<evidence type="ECO:0000256" key="9">
    <source>
        <dbReference type="HAMAP-Rule" id="MF_00195"/>
    </source>
</evidence>
<sequence>MARPIVSIIGRPNVGKSTLFNKLVGKRLSITEDTPGVTRDRLYSEVEWQNNKFVLVDTGGLELDYTGDFNKEIEMQADIAIDSSDLIMFLVDGRDGMTSLDMLIAEKLRKSGREVLVVVNKIETKETPLSVYEFYNLGIGELYVISAEQGYGIGDLLDVIIEKFPDDSLKEDEEDRLKIAVIGKPNVGKSSFINMLLGEERAIVSDIAGTTRDSIDSDYEKDGKKYTFIDTAGLRRQRSVNTRVEKFSVIRTYNAVDRSDIVLFFIDAKEGITEQDTKIIGYAHNNNKASIIVINKWDAIEKETNTMKQYEDLIRNKLGFTPYAPVTFISVLKKQRIDKLFDLIEEVDQNYSFRVATGTLNTMLRDAILLNPPKAKKGKQLKIYYISQVTTRPPKFLVYVNDEELMHFSYLRYIENKIRENFNFRGVPITLEVRSRKFEQ</sequence>
<feature type="domain" description="EngA-type G" evidence="12">
    <location>
        <begin position="4"/>
        <end position="168"/>
    </location>
</feature>
<feature type="binding site" evidence="9">
    <location>
        <begin position="295"/>
        <end position="298"/>
    </location>
    <ligand>
        <name>GTP</name>
        <dbReference type="ChEBI" id="CHEBI:37565"/>
        <label>2</label>
    </ligand>
</feature>
<dbReference type="NCBIfam" id="TIGR00231">
    <property type="entry name" value="small_GTP"/>
    <property type="match status" value="2"/>
</dbReference>
<feature type="binding site" evidence="9">
    <location>
        <begin position="183"/>
        <end position="190"/>
    </location>
    <ligand>
        <name>GTP</name>
        <dbReference type="ChEBI" id="CHEBI:37565"/>
        <label>2</label>
    </ligand>
</feature>
<proteinExistence type="inferred from homology"/>
<evidence type="ECO:0000313" key="14">
    <source>
        <dbReference type="Proteomes" id="UP000297454"/>
    </source>
</evidence>
<feature type="domain" description="EngA-type G" evidence="12">
    <location>
        <begin position="177"/>
        <end position="352"/>
    </location>
</feature>
<dbReference type="HAMAP" id="MF_00195">
    <property type="entry name" value="GTPase_Der"/>
    <property type="match status" value="1"/>
</dbReference>
<comment type="caution">
    <text evidence="13">The sequence shown here is derived from an EMBL/GenBank/DDBJ whole genome shotgun (WGS) entry which is preliminary data.</text>
</comment>
<dbReference type="Pfam" id="PF01926">
    <property type="entry name" value="MMR_HSR1"/>
    <property type="match status" value="2"/>
</dbReference>
<comment type="similarity">
    <text evidence="1 9 10 11">Belongs to the TRAFAC class TrmE-Era-EngA-EngB-Septin-like GTPase superfamily. EngA (Der) GTPase family.</text>
</comment>
<keyword evidence="4 11" id="KW-0677">Repeat</keyword>
<dbReference type="EMBL" id="SCFR01000031">
    <property type="protein sequence ID" value="TFF64684.1"/>
    <property type="molecule type" value="Genomic_DNA"/>
</dbReference>
<dbReference type="Gene3D" id="3.40.50.300">
    <property type="entry name" value="P-loop containing nucleotide triphosphate hydrolases"/>
    <property type="match status" value="2"/>
</dbReference>
<evidence type="ECO:0000256" key="3">
    <source>
        <dbReference type="ARBA" id="ARBA00022517"/>
    </source>
</evidence>
<dbReference type="InterPro" id="IPR031166">
    <property type="entry name" value="G_ENGA"/>
</dbReference>
<evidence type="ECO:0000256" key="1">
    <source>
        <dbReference type="ARBA" id="ARBA00008279"/>
    </source>
</evidence>
<evidence type="ECO:0000256" key="10">
    <source>
        <dbReference type="PROSITE-ProRule" id="PRU01049"/>
    </source>
</evidence>
<keyword evidence="14" id="KW-1185">Reference proteome</keyword>
<dbReference type="Proteomes" id="UP000297454">
    <property type="component" value="Unassembled WGS sequence"/>
</dbReference>
<evidence type="ECO:0000256" key="6">
    <source>
        <dbReference type="ARBA" id="ARBA00023134"/>
    </source>
</evidence>
<evidence type="ECO:0000256" key="4">
    <source>
        <dbReference type="ARBA" id="ARBA00022737"/>
    </source>
</evidence>
<dbReference type="InterPro" id="IPR032859">
    <property type="entry name" value="KH_dom-like"/>
</dbReference>
<dbReference type="InterPro" id="IPR027417">
    <property type="entry name" value="P-loop_NTPase"/>
</dbReference>
<dbReference type="FunFam" id="3.40.50.300:FF:000057">
    <property type="entry name" value="GTPase Der"/>
    <property type="match status" value="1"/>
</dbReference>
<keyword evidence="5 9" id="KW-0547">Nucleotide-binding</keyword>
<reference evidence="13 14" key="1">
    <citation type="submission" date="2019-01" db="EMBL/GenBank/DDBJ databases">
        <title>Draft Genome Sequences of Helcococcus ovis Strains Isolated from the Uterus and Vagina of Dairy Cows with Metritis.</title>
        <authorList>
            <person name="Cunha F."/>
            <person name="Jeon S.J."/>
            <person name="Kutzer P."/>
            <person name="Galvao K.N."/>
        </authorList>
    </citation>
    <scope>NUCLEOTIDE SEQUENCE [LARGE SCALE GENOMIC DNA]</scope>
    <source>
        <strain evidence="13 14">KG-37</strain>
    </source>
</reference>
<evidence type="ECO:0000259" key="12">
    <source>
        <dbReference type="PROSITE" id="PS51712"/>
    </source>
</evidence>
<dbReference type="CDD" id="cd01894">
    <property type="entry name" value="EngA1"/>
    <property type="match status" value="1"/>
</dbReference>